<gene>
    <name evidence="3" type="ORF">CASFOL_030166</name>
</gene>
<keyword evidence="2" id="KW-1133">Transmembrane helix</keyword>
<name>A0ABD3CAL5_9LAMI</name>
<evidence type="ECO:0000256" key="2">
    <source>
        <dbReference type="SAM" id="Phobius"/>
    </source>
</evidence>
<organism evidence="3 4">
    <name type="scientific">Castilleja foliolosa</name>
    <dbReference type="NCBI Taxonomy" id="1961234"/>
    <lineage>
        <taxon>Eukaryota</taxon>
        <taxon>Viridiplantae</taxon>
        <taxon>Streptophyta</taxon>
        <taxon>Embryophyta</taxon>
        <taxon>Tracheophyta</taxon>
        <taxon>Spermatophyta</taxon>
        <taxon>Magnoliopsida</taxon>
        <taxon>eudicotyledons</taxon>
        <taxon>Gunneridae</taxon>
        <taxon>Pentapetalae</taxon>
        <taxon>asterids</taxon>
        <taxon>lamiids</taxon>
        <taxon>Lamiales</taxon>
        <taxon>Orobanchaceae</taxon>
        <taxon>Pedicularideae</taxon>
        <taxon>Castillejinae</taxon>
        <taxon>Castilleja</taxon>
    </lineage>
</organism>
<evidence type="ECO:0000313" key="4">
    <source>
        <dbReference type="Proteomes" id="UP001632038"/>
    </source>
</evidence>
<feature type="compositionally biased region" description="Polar residues" evidence="1">
    <location>
        <begin position="1"/>
        <end position="27"/>
    </location>
</feature>
<dbReference type="Proteomes" id="UP001632038">
    <property type="component" value="Unassembled WGS sequence"/>
</dbReference>
<reference evidence="4" key="1">
    <citation type="journal article" date="2024" name="IScience">
        <title>Strigolactones Initiate the Formation of Haustorium-like Structures in Castilleja.</title>
        <authorList>
            <person name="Buerger M."/>
            <person name="Peterson D."/>
            <person name="Chory J."/>
        </authorList>
    </citation>
    <scope>NUCLEOTIDE SEQUENCE [LARGE SCALE GENOMIC DNA]</scope>
</reference>
<sequence length="230" mass="25479">MKDIQFQTPQRDQTSANRRSKSTSDLNKNARKVSKKKLSSIFQAASEDDCSVLESLKEFPEVSDDNLFVESAENFIALVDPVDTHSSQTAATSDLTSLNSSPFSVTTSDNHVSVNATGTKCKNSTEADFFDEVKSIETEVVIKHLREARIQVLKSKDVVSAKKILDALIKITIEELYGGVHEENGWLDKLLSGKFNMALLSLMMGIYAIFMLWFFNSDANGFHNTGPTPT</sequence>
<protein>
    <submittedName>
        <fullName evidence="3">Uncharacterized protein</fullName>
    </submittedName>
</protein>
<accession>A0ABD3CAL5</accession>
<keyword evidence="2" id="KW-0812">Transmembrane</keyword>
<evidence type="ECO:0000313" key="3">
    <source>
        <dbReference type="EMBL" id="KAL3626617.1"/>
    </source>
</evidence>
<feature type="region of interest" description="Disordered" evidence="1">
    <location>
        <begin position="1"/>
        <end position="31"/>
    </location>
</feature>
<keyword evidence="2" id="KW-0472">Membrane</keyword>
<dbReference type="EMBL" id="JAVIJP010000047">
    <property type="protein sequence ID" value="KAL3626617.1"/>
    <property type="molecule type" value="Genomic_DNA"/>
</dbReference>
<comment type="caution">
    <text evidence="3">The sequence shown here is derived from an EMBL/GenBank/DDBJ whole genome shotgun (WGS) entry which is preliminary data.</text>
</comment>
<evidence type="ECO:0000256" key="1">
    <source>
        <dbReference type="SAM" id="MobiDB-lite"/>
    </source>
</evidence>
<proteinExistence type="predicted"/>
<dbReference type="AlphaFoldDB" id="A0ABD3CAL5"/>
<keyword evidence="4" id="KW-1185">Reference proteome</keyword>
<feature type="transmembrane region" description="Helical" evidence="2">
    <location>
        <begin position="195"/>
        <end position="215"/>
    </location>
</feature>